<keyword evidence="3 6" id="KW-0863">Zinc-finger</keyword>
<comment type="caution">
    <text evidence="8">The sequence shown here is derived from an EMBL/GenBank/DDBJ whole genome shotgun (WGS) entry which is preliminary data.</text>
</comment>
<comment type="function">
    <text evidence="1">May be involved in environmental stress response.</text>
</comment>
<reference evidence="8" key="2">
    <citation type="submission" date="2020-10" db="EMBL/GenBank/DDBJ databases">
        <authorList>
            <person name="Cooper E.A."/>
            <person name="Brenton Z.W."/>
            <person name="Flinn B.S."/>
            <person name="Jenkins J."/>
            <person name="Shu S."/>
            <person name="Flowers D."/>
            <person name="Luo F."/>
            <person name="Wang Y."/>
            <person name="Xia P."/>
            <person name="Barry K."/>
            <person name="Daum C."/>
            <person name="Lipzen A."/>
            <person name="Yoshinaga Y."/>
            <person name="Schmutz J."/>
            <person name="Saski C."/>
            <person name="Vermerris W."/>
            <person name="Kresovich S."/>
        </authorList>
    </citation>
    <scope>NUCLEOTIDE SEQUENCE</scope>
</reference>
<feature type="domain" description="AN1-type" evidence="7">
    <location>
        <begin position="110"/>
        <end position="157"/>
    </location>
</feature>
<dbReference type="PANTHER" id="PTHR10634:SF98">
    <property type="entry name" value="ZINC FINGER A20 AND AN1 DOMAIN-CONTAINING STRESS-ASSOCIATED PROTEIN 3"/>
    <property type="match status" value="1"/>
</dbReference>
<evidence type="ECO:0000256" key="6">
    <source>
        <dbReference type="PROSITE-ProRule" id="PRU00449"/>
    </source>
</evidence>
<keyword evidence="2" id="KW-0479">Metal-binding</keyword>
<sequence length="177" mass="17789">MYPSSATATAAAGGGGGEATAAAQCSGCSAALPRAALGSAGGILMFVGTAETKDLCARCTLEYYYRTGGLGAGGRSSTSAGRHATCPFAFAAPAAPKNKNKNAVAPPMRPKSNCRCGACPKKVGLLGFACRRCGGTFCSAHRHAESHGCCSFDYTGGLLCPGGRSERIDKQGIGNRV</sequence>
<evidence type="ECO:0000256" key="4">
    <source>
        <dbReference type="ARBA" id="ARBA00022833"/>
    </source>
</evidence>
<dbReference type="Pfam" id="PF01428">
    <property type="entry name" value="zf-AN1"/>
    <property type="match status" value="1"/>
</dbReference>
<gene>
    <name evidence="8" type="ORF">BDA96_10G204000</name>
</gene>
<evidence type="ECO:0000256" key="5">
    <source>
        <dbReference type="ARBA" id="ARBA00023016"/>
    </source>
</evidence>
<dbReference type="InterPro" id="IPR035896">
    <property type="entry name" value="AN1-like_Znf"/>
</dbReference>
<dbReference type="AlphaFoldDB" id="A0A921U0W0"/>
<evidence type="ECO:0000259" key="7">
    <source>
        <dbReference type="PROSITE" id="PS51039"/>
    </source>
</evidence>
<proteinExistence type="predicted"/>
<dbReference type="Proteomes" id="UP000807115">
    <property type="component" value="Chromosome 10"/>
</dbReference>
<dbReference type="InterPro" id="IPR000058">
    <property type="entry name" value="Znf_AN1"/>
</dbReference>
<dbReference type="PROSITE" id="PS51039">
    <property type="entry name" value="ZF_AN1"/>
    <property type="match status" value="1"/>
</dbReference>
<dbReference type="EMBL" id="CM027689">
    <property type="protein sequence ID" value="KAG0514572.1"/>
    <property type="molecule type" value="Genomic_DNA"/>
</dbReference>
<accession>A0A921U0W0</accession>
<reference evidence="8" key="1">
    <citation type="journal article" date="2019" name="BMC Genomics">
        <title>A new reference genome for Sorghum bicolor reveals high levels of sequence similarity between sweet and grain genotypes: implications for the genetics of sugar metabolism.</title>
        <authorList>
            <person name="Cooper E.A."/>
            <person name="Brenton Z.W."/>
            <person name="Flinn B.S."/>
            <person name="Jenkins J."/>
            <person name="Shu S."/>
            <person name="Flowers D."/>
            <person name="Luo F."/>
            <person name="Wang Y."/>
            <person name="Xia P."/>
            <person name="Barry K."/>
            <person name="Daum C."/>
            <person name="Lipzen A."/>
            <person name="Yoshinaga Y."/>
            <person name="Schmutz J."/>
            <person name="Saski C."/>
            <person name="Vermerris W."/>
            <person name="Kresovich S."/>
        </authorList>
    </citation>
    <scope>NUCLEOTIDE SEQUENCE</scope>
</reference>
<keyword evidence="5" id="KW-0346">Stress response</keyword>
<dbReference type="Gene3D" id="4.10.1110.10">
    <property type="entry name" value="AN1-like Zinc finger"/>
    <property type="match status" value="1"/>
</dbReference>
<protein>
    <recommendedName>
        <fullName evidence="7">AN1-type domain-containing protein</fullName>
    </recommendedName>
</protein>
<evidence type="ECO:0000313" key="9">
    <source>
        <dbReference type="Proteomes" id="UP000807115"/>
    </source>
</evidence>
<dbReference type="SUPFAM" id="SSF118310">
    <property type="entry name" value="AN1-like Zinc finger"/>
    <property type="match status" value="1"/>
</dbReference>
<dbReference type="PANTHER" id="PTHR10634">
    <property type="entry name" value="AN1-TYPE ZINC FINGER PROTEIN"/>
    <property type="match status" value="1"/>
</dbReference>
<dbReference type="SMART" id="SM00154">
    <property type="entry name" value="ZnF_AN1"/>
    <property type="match status" value="1"/>
</dbReference>
<dbReference type="GO" id="GO:0008270">
    <property type="term" value="F:zinc ion binding"/>
    <property type="evidence" value="ECO:0007669"/>
    <property type="project" value="UniProtKB-KW"/>
</dbReference>
<dbReference type="InterPro" id="IPR050652">
    <property type="entry name" value="AN1_A20_ZnFinger"/>
</dbReference>
<evidence type="ECO:0000313" key="8">
    <source>
        <dbReference type="EMBL" id="KAG0514572.1"/>
    </source>
</evidence>
<evidence type="ECO:0000256" key="1">
    <source>
        <dbReference type="ARBA" id="ARBA00003732"/>
    </source>
</evidence>
<evidence type="ECO:0000256" key="2">
    <source>
        <dbReference type="ARBA" id="ARBA00022723"/>
    </source>
</evidence>
<keyword evidence="4" id="KW-0862">Zinc</keyword>
<evidence type="ECO:0000256" key="3">
    <source>
        <dbReference type="ARBA" id="ARBA00022771"/>
    </source>
</evidence>
<name>A0A921U0W0_SORBI</name>
<organism evidence="8 9">
    <name type="scientific">Sorghum bicolor</name>
    <name type="common">Sorghum</name>
    <name type="synonym">Sorghum vulgare</name>
    <dbReference type="NCBI Taxonomy" id="4558"/>
    <lineage>
        <taxon>Eukaryota</taxon>
        <taxon>Viridiplantae</taxon>
        <taxon>Streptophyta</taxon>
        <taxon>Embryophyta</taxon>
        <taxon>Tracheophyta</taxon>
        <taxon>Spermatophyta</taxon>
        <taxon>Magnoliopsida</taxon>
        <taxon>Liliopsida</taxon>
        <taxon>Poales</taxon>
        <taxon>Poaceae</taxon>
        <taxon>PACMAD clade</taxon>
        <taxon>Panicoideae</taxon>
        <taxon>Andropogonodae</taxon>
        <taxon>Andropogoneae</taxon>
        <taxon>Sorghinae</taxon>
        <taxon>Sorghum</taxon>
    </lineage>
</organism>